<evidence type="ECO:0000259" key="7">
    <source>
        <dbReference type="PROSITE" id="PS50090"/>
    </source>
</evidence>
<keyword evidence="10" id="KW-1185">Reference proteome</keyword>
<dbReference type="InterPro" id="IPR017930">
    <property type="entry name" value="Myb_dom"/>
</dbReference>
<evidence type="ECO:0000256" key="4">
    <source>
        <dbReference type="ARBA" id="ARBA00023125"/>
    </source>
</evidence>
<feature type="domain" description="HTH myb-type" evidence="8">
    <location>
        <begin position="6"/>
        <end position="55"/>
    </location>
</feature>
<dbReference type="InterPro" id="IPR009057">
    <property type="entry name" value="Homeodomain-like_sf"/>
</dbReference>
<dbReference type="PROSITE" id="PS51294">
    <property type="entry name" value="HTH_MYB"/>
    <property type="match status" value="2"/>
</dbReference>
<feature type="domain" description="Myb-like" evidence="7">
    <location>
        <begin position="56"/>
        <end position="106"/>
    </location>
</feature>
<feature type="domain" description="Myb-like" evidence="7">
    <location>
        <begin position="4"/>
        <end position="55"/>
    </location>
</feature>
<sequence>MTQEYRRVKGPWSPEEDGVLTRLVGQFGPRNWSMIARGLPGRSGKSCRLRWCNQLNPSVKRKPFTEDEDRIIVAAHAVHGNKWAAIAKLLPGRTDNAIKNHWNSGLKRRFMELGKYAPAHVYAAEVGSFDKKKASYEKAMPIDDISLVNPTEVSTVVVDNEINQHEDNPSKEDGAEVEGHPTICRPVARVSAFSVYNPSSKPKTGSTCSEMLQMQGPLIQPFKADIGACKLFDDVGFEPMIPLQCGHDCCAAELSKKHSHGSIMGPEFVDYLESPSFSSHELLSVAADLKNIAWIKSDLENHVVRATENTANLTMQVQEALSRQIPYAMPAEV</sequence>
<organism evidence="9 10">
    <name type="scientific">Mucuna pruriens</name>
    <name type="common">Velvet bean</name>
    <name type="synonym">Dolichos pruriens</name>
    <dbReference type="NCBI Taxonomy" id="157652"/>
    <lineage>
        <taxon>Eukaryota</taxon>
        <taxon>Viridiplantae</taxon>
        <taxon>Streptophyta</taxon>
        <taxon>Embryophyta</taxon>
        <taxon>Tracheophyta</taxon>
        <taxon>Spermatophyta</taxon>
        <taxon>Magnoliopsida</taxon>
        <taxon>eudicotyledons</taxon>
        <taxon>Gunneridae</taxon>
        <taxon>Pentapetalae</taxon>
        <taxon>rosids</taxon>
        <taxon>fabids</taxon>
        <taxon>Fabales</taxon>
        <taxon>Fabaceae</taxon>
        <taxon>Papilionoideae</taxon>
        <taxon>50 kb inversion clade</taxon>
        <taxon>NPAAA clade</taxon>
        <taxon>indigoferoid/millettioid clade</taxon>
        <taxon>Phaseoleae</taxon>
        <taxon>Mucuna</taxon>
    </lineage>
</organism>
<dbReference type="InterPro" id="IPR050560">
    <property type="entry name" value="MYB_TF"/>
</dbReference>
<evidence type="ECO:0000256" key="3">
    <source>
        <dbReference type="ARBA" id="ARBA00023015"/>
    </source>
</evidence>
<evidence type="ECO:0000313" key="9">
    <source>
        <dbReference type="EMBL" id="RDY06896.1"/>
    </source>
</evidence>
<feature type="domain" description="HTH myb-type" evidence="8">
    <location>
        <begin position="56"/>
        <end position="110"/>
    </location>
</feature>
<keyword evidence="4" id="KW-0238">DNA-binding</keyword>
<dbReference type="GO" id="GO:0005634">
    <property type="term" value="C:nucleus"/>
    <property type="evidence" value="ECO:0007669"/>
    <property type="project" value="UniProtKB-SubCell"/>
</dbReference>
<evidence type="ECO:0000256" key="5">
    <source>
        <dbReference type="ARBA" id="ARBA00023163"/>
    </source>
</evidence>
<reference evidence="9" key="1">
    <citation type="submission" date="2018-05" db="EMBL/GenBank/DDBJ databases">
        <title>Draft genome of Mucuna pruriens seed.</title>
        <authorList>
            <person name="Nnadi N.E."/>
            <person name="Vos R."/>
            <person name="Hasami M.H."/>
            <person name="Devisetty U.K."/>
            <person name="Aguiy J.C."/>
        </authorList>
    </citation>
    <scope>NUCLEOTIDE SEQUENCE [LARGE SCALE GENOMIC DNA]</scope>
    <source>
        <strain evidence="9">JCA_2017</strain>
    </source>
</reference>
<name>A0A371HVT1_MUCPR</name>
<dbReference type="GO" id="GO:0000981">
    <property type="term" value="F:DNA-binding transcription factor activity, RNA polymerase II-specific"/>
    <property type="evidence" value="ECO:0007669"/>
    <property type="project" value="TreeGrafter"/>
</dbReference>
<evidence type="ECO:0000259" key="8">
    <source>
        <dbReference type="PROSITE" id="PS51294"/>
    </source>
</evidence>
<protein>
    <submittedName>
        <fullName evidence="9">Transcription factor MYB1</fullName>
    </submittedName>
</protein>
<evidence type="ECO:0000256" key="1">
    <source>
        <dbReference type="ARBA" id="ARBA00004123"/>
    </source>
</evidence>
<dbReference type="Pfam" id="PF00249">
    <property type="entry name" value="Myb_DNA-binding"/>
    <property type="match status" value="2"/>
</dbReference>
<comment type="caution">
    <text evidence="9">The sequence shown here is derived from an EMBL/GenBank/DDBJ whole genome shotgun (WGS) entry which is preliminary data.</text>
</comment>
<evidence type="ECO:0000313" key="10">
    <source>
        <dbReference type="Proteomes" id="UP000257109"/>
    </source>
</evidence>
<dbReference type="GO" id="GO:0000978">
    <property type="term" value="F:RNA polymerase II cis-regulatory region sequence-specific DNA binding"/>
    <property type="evidence" value="ECO:0007669"/>
    <property type="project" value="TreeGrafter"/>
</dbReference>
<keyword evidence="3" id="KW-0805">Transcription regulation</keyword>
<dbReference type="PROSITE" id="PS50090">
    <property type="entry name" value="MYB_LIKE"/>
    <property type="match status" value="2"/>
</dbReference>
<proteinExistence type="predicted"/>
<evidence type="ECO:0000256" key="2">
    <source>
        <dbReference type="ARBA" id="ARBA00022737"/>
    </source>
</evidence>
<dbReference type="Gene3D" id="1.10.10.60">
    <property type="entry name" value="Homeodomain-like"/>
    <property type="match status" value="2"/>
</dbReference>
<dbReference type="Proteomes" id="UP000257109">
    <property type="component" value="Unassembled WGS sequence"/>
</dbReference>
<dbReference type="PANTHER" id="PTHR45614">
    <property type="entry name" value="MYB PROTEIN-RELATED"/>
    <property type="match status" value="1"/>
</dbReference>
<dbReference type="EMBL" id="QJKJ01001591">
    <property type="protein sequence ID" value="RDY06896.1"/>
    <property type="molecule type" value="Genomic_DNA"/>
</dbReference>
<evidence type="ECO:0000256" key="6">
    <source>
        <dbReference type="ARBA" id="ARBA00023242"/>
    </source>
</evidence>
<keyword evidence="5" id="KW-0804">Transcription</keyword>
<feature type="non-terminal residue" evidence="9">
    <location>
        <position position="1"/>
    </location>
</feature>
<dbReference type="FunFam" id="1.10.10.60:FF:000060">
    <property type="entry name" value="MYB transcription factor"/>
    <property type="match status" value="1"/>
</dbReference>
<dbReference type="SMART" id="SM00717">
    <property type="entry name" value="SANT"/>
    <property type="match status" value="2"/>
</dbReference>
<keyword evidence="6" id="KW-0539">Nucleus</keyword>
<gene>
    <name evidence="9" type="primary">MYB1</name>
    <name evidence="9" type="ORF">CR513_09064</name>
</gene>
<dbReference type="InterPro" id="IPR001005">
    <property type="entry name" value="SANT/Myb"/>
</dbReference>
<comment type="subcellular location">
    <subcellularLocation>
        <location evidence="1">Nucleus</location>
    </subcellularLocation>
</comment>
<accession>A0A371HVT1</accession>
<keyword evidence="2" id="KW-0677">Repeat</keyword>
<dbReference type="AlphaFoldDB" id="A0A371HVT1"/>
<dbReference type="CDD" id="cd00167">
    <property type="entry name" value="SANT"/>
    <property type="match status" value="2"/>
</dbReference>
<dbReference type="SUPFAM" id="SSF46689">
    <property type="entry name" value="Homeodomain-like"/>
    <property type="match status" value="1"/>
</dbReference>
<dbReference type="PANTHER" id="PTHR45614:SF25">
    <property type="entry name" value="MYB PROTEIN"/>
    <property type="match status" value="1"/>
</dbReference>
<dbReference type="OrthoDB" id="2143914at2759"/>